<dbReference type="RefSeq" id="WP_115858629.1">
    <property type="nucleotide sequence ID" value="NZ_QTSU01000001.1"/>
</dbReference>
<comment type="caution">
    <text evidence="2">The sequence shown here is derived from an EMBL/GenBank/DDBJ whole genome shotgun (WGS) entry which is preliminary data.</text>
</comment>
<evidence type="ECO:0000313" key="3">
    <source>
        <dbReference type="Proteomes" id="UP000264492"/>
    </source>
</evidence>
<evidence type="ECO:0000313" key="2">
    <source>
        <dbReference type="EMBL" id="RDZ29191.1"/>
    </source>
</evidence>
<gene>
    <name evidence="2" type="ORF">DX914_08895</name>
</gene>
<reference evidence="2 3" key="1">
    <citation type="submission" date="2018-08" db="EMBL/GenBank/DDBJ databases">
        <title>Lysobacter sp. zong2l5, whole genome shotgun sequence.</title>
        <authorList>
            <person name="Zhang X."/>
            <person name="Feng G."/>
            <person name="Zhu H."/>
        </authorList>
    </citation>
    <scope>NUCLEOTIDE SEQUENCE [LARGE SCALE GENOMIC DNA]</scope>
    <source>
        <strain evidence="3">zong2l5</strain>
    </source>
</reference>
<feature type="transmembrane region" description="Helical" evidence="1">
    <location>
        <begin position="125"/>
        <end position="148"/>
    </location>
</feature>
<dbReference type="OrthoDB" id="6028474at2"/>
<name>A0A371K5G9_9GAMM</name>
<dbReference type="AlphaFoldDB" id="A0A371K5G9"/>
<keyword evidence="1" id="KW-1133">Transmembrane helix</keyword>
<feature type="transmembrane region" description="Helical" evidence="1">
    <location>
        <begin position="12"/>
        <end position="33"/>
    </location>
</feature>
<dbReference type="Proteomes" id="UP000264492">
    <property type="component" value="Unassembled WGS sequence"/>
</dbReference>
<evidence type="ECO:0008006" key="4">
    <source>
        <dbReference type="Google" id="ProtNLM"/>
    </source>
</evidence>
<keyword evidence="1" id="KW-0812">Transmembrane</keyword>
<organism evidence="2 3">
    <name type="scientific">Lysobacter silvisoli</name>
    <dbReference type="NCBI Taxonomy" id="2293254"/>
    <lineage>
        <taxon>Bacteria</taxon>
        <taxon>Pseudomonadati</taxon>
        <taxon>Pseudomonadota</taxon>
        <taxon>Gammaproteobacteria</taxon>
        <taxon>Lysobacterales</taxon>
        <taxon>Lysobacteraceae</taxon>
        <taxon>Lysobacter</taxon>
    </lineage>
</organism>
<keyword evidence="3" id="KW-1185">Reference proteome</keyword>
<evidence type="ECO:0000256" key="1">
    <source>
        <dbReference type="SAM" id="Phobius"/>
    </source>
</evidence>
<feature type="transmembrane region" description="Helical" evidence="1">
    <location>
        <begin position="39"/>
        <end position="66"/>
    </location>
</feature>
<dbReference type="EMBL" id="QTSU01000001">
    <property type="protein sequence ID" value="RDZ29191.1"/>
    <property type="molecule type" value="Genomic_DNA"/>
</dbReference>
<keyword evidence="1" id="KW-0472">Membrane</keyword>
<protein>
    <recommendedName>
        <fullName evidence="4">Transmembrane protein</fullName>
    </recommendedName>
</protein>
<feature type="transmembrane region" description="Helical" evidence="1">
    <location>
        <begin position="95"/>
        <end position="119"/>
    </location>
</feature>
<proteinExistence type="predicted"/>
<sequence>MSRSPSHGKALLYTVGLFAGAFAIGAWLAGFAAPAHEAAWWISGALLAVGLVVGLKVLEAAALLVAPLVLARMAARWAVTGKPLDTRKDGDRHDWIAYLLFIPSYAVFALLTGAGVGFVDGGLGFFLSALLYGAIGLVLGAVGARVIVKYAMEAG</sequence>
<accession>A0A371K5G9</accession>